<dbReference type="InterPro" id="IPR012340">
    <property type="entry name" value="NA-bd_OB-fold"/>
</dbReference>
<protein>
    <recommendedName>
        <fullName evidence="3">Replication protein A 70 kDa DNA-binding subunit</fullName>
    </recommendedName>
</protein>
<feature type="domain" description="Replication factor A C-terminal" evidence="11">
    <location>
        <begin position="412"/>
        <end position="525"/>
    </location>
</feature>
<evidence type="ECO:0000256" key="9">
    <source>
        <dbReference type="ARBA" id="ARBA00023242"/>
    </source>
</evidence>
<evidence type="ECO:0000256" key="4">
    <source>
        <dbReference type="ARBA" id="ARBA00022705"/>
    </source>
</evidence>
<dbReference type="AlphaFoldDB" id="A0A0N5AUI1"/>
<dbReference type="SUPFAM" id="SSF50249">
    <property type="entry name" value="Nucleic acid-binding proteins"/>
    <property type="match status" value="3"/>
</dbReference>
<dbReference type="InterPro" id="IPR031657">
    <property type="entry name" value="REPA_OB_2"/>
</dbReference>
<dbReference type="InterPro" id="IPR003871">
    <property type="entry name" value="RFA1B/D_OB_1st"/>
</dbReference>
<evidence type="ECO:0000313" key="14">
    <source>
        <dbReference type="WBParaSite" id="SMUV_0000851801-mRNA-1"/>
    </source>
</evidence>
<evidence type="ECO:0000256" key="8">
    <source>
        <dbReference type="ARBA" id="ARBA00023125"/>
    </source>
</evidence>
<dbReference type="GO" id="GO:0005634">
    <property type="term" value="C:nucleus"/>
    <property type="evidence" value="ECO:0007669"/>
    <property type="project" value="UniProtKB-SubCell"/>
</dbReference>
<keyword evidence="7" id="KW-0862">Zinc</keyword>
<reference evidence="14" key="1">
    <citation type="submission" date="2016-04" db="UniProtKB">
        <authorList>
            <consortium name="WormBaseParasite"/>
        </authorList>
    </citation>
    <scope>IDENTIFICATION</scope>
</reference>
<dbReference type="Proteomes" id="UP000046393">
    <property type="component" value="Unplaced"/>
</dbReference>
<feature type="domain" description="Replication protein A 70 kDa DNA-binding subunit B/D first OB fold" evidence="10">
    <location>
        <begin position="147"/>
        <end position="226"/>
    </location>
</feature>
<dbReference type="Pfam" id="PF02721">
    <property type="entry name" value="DUF223"/>
    <property type="match status" value="1"/>
</dbReference>
<dbReference type="InterPro" id="IPR013955">
    <property type="entry name" value="Rep_factor-A_C"/>
</dbReference>
<keyword evidence="13" id="KW-1185">Reference proteome</keyword>
<name>A0A0N5AUI1_9BILA</name>
<comment type="subcellular location">
    <subcellularLocation>
        <location evidence="1">Nucleus</location>
    </subcellularLocation>
</comment>
<feature type="domain" description="Replication protein A OB" evidence="12">
    <location>
        <begin position="267"/>
        <end position="362"/>
    </location>
</feature>
<organism evidence="13 14">
    <name type="scientific">Syphacia muris</name>
    <dbReference type="NCBI Taxonomy" id="451379"/>
    <lineage>
        <taxon>Eukaryota</taxon>
        <taxon>Metazoa</taxon>
        <taxon>Ecdysozoa</taxon>
        <taxon>Nematoda</taxon>
        <taxon>Chromadorea</taxon>
        <taxon>Rhabditida</taxon>
        <taxon>Spirurina</taxon>
        <taxon>Oxyuridomorpha</taxon>
        <taxon>Oxyuroidea</taxon>
        <taxon>Oxyuridae</taxon>
        <taxon>Syphacia</taxon>
    </lineage>
</organism>
<keyword evidence="9" id="KW-0539">Nucleus</keyword>
<dbReference type="CDD" id="cd04476">
    <property type="entry name" value="RPA1_DBD_C"/>
    <property type="match status" value="1"/>
</dbReference>
<dbReference type="GO" id="GO:0003677">
    <property type="term" value="F:DNA binding"/>
    <property type="evidence" value="ECO:0007669"/>
    <property type="project" value="UniProtKB-KW"/>
</dbReference>
<keyword evidence="5" id="KW-0479">Metal-binding</keyword>
<dbReference type="CDD" id="cd04475">
    <property type="entry name" value="RPA1_DBD_B"/>
    <property type="match status" value="1"/>
</dbReference>
<dbReference type="GO" id="GO:0006260">
    <property type="term" value="P:DNA replication"/>
    <property type="evidence" value="ECO:0007669"/>
    <property type="project" value="UniProtKB-KW"/>
</dbReference>
<dbReference type="Pfam" id="PF00634">
    <property type="entry name" value="BRCA2"/>
    <property type="match status" value="1"/>
</dbReference>
<keyword evidence="4" id="KW-0235">DNA replication</keyword>
<comment type="similarity">
    <text evidence="2">Belongs to the replication factor A protein 1 family.</text>
</comment>
<sequence length="570" mass="65240">MNFGFLTASGKSVKVSEEALKRAKDIFGNLESENETVVKREADAASNIDASTPTRPLVAKRFCSANRQFKSPVFISSVTKDISTRNHLLDAFPSAECSKSLETSPQTFFNSATGASFKETPNSNKTYSPAVTLSTPTRNRKNCKTATPVKLLTPYCRNWRLCVRVTELEGARRYRETDVFSFLAVDDSGVEVRITAFNELAQKIAKQIEEGKMYYISKALVKPINARFGRNNIDTEIVVRPETEIALCTDAPLISSPKVRFCFVKLKNVENFLDHEIDLIGVIREISEIREIVNKNGEMIERRDLEIVDDTGYVITVLLWGERARTFKCSVSQIIAIKRAFVREYQGFISLTTTNSSKVVIDPDLAETRSLSHWYRNNKNGEFSLVSTKWFLNFDVHKWIGEVNEKNVSENFSIVAMILNVTFHNATYKGCEKCRKKVAEIEGRYRCNKCSVVSDDFKYFYSLNLEVCDFTGTHKINVFNDIAERLLGETADEVAKYVKYDYDRYCSYFRKLFFKKYVFRIGIRTHEGIVLTNKIDSSQVNWLVLDFSEISYDLYVPYLEKCLSLCGFHR</sequence>
<evidence type="ECO:0000259" key="12">
    <source>
        <dbReference type="Pfam" id="PF16900"/>
    </source>
</evidence>
<dbReference type="Pfam" id="PF08646">
    <property type="entry name" value="Rep_fac-A_C"/>
    <property type="match status" value="1"/>
</dbReference>
<dbReference type="PANTHER" id="PTHR47165">
    <property type="entry name" value="OS03G0429900 PROTEIN"/>
    <property type="match status" value="1"/>
</dbReference>
<evidence type="ECO:0000256" key="3">
    <source>
        <dbReference type="ARBA" id="ARBA00019850"/>
    </source>
</evidence>
<evidence type="ECO:0000256" key="2">
    <source>
        <dbReference type="ARBA" id="ARBA00005690"/>
    </source>
</evidence>
<dbReference type="PROSITE" id="PS50138">
    <property type="entry name" value="BRCA2_REPEAT"/>
    <property type="match status" value="1"/>
</dbReference>
<dbReference type="PANTHER" id="PTHR47165:SF4">
    <property type="entry name" value="OS03G0429900 PROTEIN"/>
    <property type="match status" value="1"/>
</dbReference>
<evidence type="ECO:0000256" key="5">
    <source>
        <dbReference type="ARBA" id="ARBA00022723"/>
    </source>
</evidence>
<evidence type="ECO:0000259" key="10">
    <source>
        <dbReference type="Pfam" id="PF02721"/>
    </source>
</evidence>
<evidence type="ECO:0000259" key="11">
    <source>
        <dbReference type="Pfam" id="PF08646"/>
    </source>
</evidence>
<dbReference type="Pfam" id="PF16900">
    <property type="entry name" value="REPA_OB_2"/>
    <property type="match status" value="1"/>
</dbReference>
<evidence type="ECO:0000256" key="7">
    <source>
        <dbReference type="ARBA" id="ARBA00022833"/>
    </source>
</evidence>
<keyword evidence="6" id="KW-0863">Zinc-finger</keyword>
<dbReference type="Gene3D" id="2.40.50.140">
    <property type="entry name" value="Nucleic acid-binding proteins"/>
    <property type="match status" value="3"/>
</dbReference>
<dbReference type="InterPro" id="IPR002093">
    <property type="entry name" value="BRCA2_repeat"/>
</dbReference>
<evidence type="ECO:0000256" key="6">
    <source>
        <dbReference type="ARBA" id="ARBA00022771"/>
    </source>
</evidence>
<keyword evidence="8" id="KW-0238">DNA-binding</keyword>
<dbReference type="InterPro" id="IPR047192">
    <property type="entry name" value="Euk_RPA1_DBD_C"/>
</dbReference>
<dbReference type="WBParaSite" id="SMUV_0000851801-mRNA-1">
    <property type="protein sequence ID" value="SMUV_0000851801-mRNA-1"/>
    <property type="gene ID" value="SMUV_0000851801"/>
</dbReference>
<dbReference type="STRING" id="451379.A0A0N5AUI1"/>
<dbReference type="GO" id="GO:0008270">
    <property type="term" value="F:zinc ion binding"/>
    <property type="evidence" value="ECO:0007669"/>
    <property type="project" value="UniProtKB-KW"/>
</dbReference>
<dbReference type="FunFam" id="2.40.50.140:FF:000041">
    <property type="entry name" value="Replication protein A subunit"/>
    <property type="match status" value="1"/>
</dbReference>
<proteinExistence type="inferred from homology"/>
<dbReference type="FunFam" id="2.40.50.140:FF:000064">
    <property type="entry name" value="Replication protein A subunit"/>
    <property type="match status" value="1"/>
</dbReference>
<accession>A0A0N5AUI1</accession>
<evidence type="ECO:0000256" key="1">
    <source>
        <dbReference type="ARBA" id="ARBA00004123"/>
    </source>
</evidence>
<evidence type="ECO:0000313" key="13">
    <source>
        <dbReference type="Proteomes" id="UP000046393"/>
    </source>
</evidence>